<gene>
    <name evidence="2" type="ORF">ACA29_00050</name>
</gene>
<comment type="caution">
    <text evidence="2">The sequence shown here is derived from an EMBL/GenBank/DDBJ whole genome shotgun (WGS) entry which is preliminary data.</text>
</comment>
<proteinExistence type="predicted"/>
<dbReference type="PANTHER" id="PTHR40078">
    <property type="entry name" value="INTEGRAL MEMBRANE PROTEIN-RELATED"/>
    <property type="match status" value="1"/>
</dbReference>
<name>A0A0Q9Y8J9_9BACI</name>
<dbReference type="InterPro" id="IPR038750">
    <property type="entry name" value="YczE/YyaS-like"/>
</dbReference>
<evidence type="ECO:0000256" key="1">
    <source>
        <dbReference type="SAM" id="Phobius"/>
    </source>
</evidence>
<keyword evidence="1" id="KW-0812">Transmembrane</keyword>
<reference evidence="2 3" key="1">
    <citation type="submission" date="2015-06" db="EMBL/GenBank/DDBJ databases">
        <title>Genome sequencing project of Bacillus galactosidilyticus PL133.</title>
        <authorList>
            <person name="Gaiero J."/>
            <person name="Nicol R."/>
            <person name="Habash M."/>
        </authorList>
    </citation>
    <scope>NUCLEOTIDE SEQUENCE [LARGE SCALE GENOMIC DNA]</scope>
    <source>
        <strain evidence="2 3">PL133</strain>
    </source>
</reference>
<protein>
    <submittedName>
        <fullName evidence="2">Membrane protein</fullName>
    </submittedName>
</protein>
<evidence type="ECO:0000313" key="2">
    <source>
        <dbReference type="EMBL" id="KRG17126.1"/>
    </source>
</evidence>
<accession>A0A0Q9Y8J9</accession>
<evidence type="ECO:0000313" key="3">
    <source>
        <dbReference type="Proteomes" id="UP000053881"/>
    </source>
</evidence>
<feature type="transmembrane region" description="Helical" evidence="1">
    <location>
        <begin position="81"/>
        <end position="100"/>
    </location>
</feature>
<dbReference type="AlphaFoldDB" id="A0A0Q9Y8J9"/>
<feature type="transmembrane region" description="Helical" evidence="1">
    <location>
        <begin position="12"/>
        <end position="36"/>
    </location>
</feature>
<dbReference type="EMBL" id="LGPB01000004">
    <property type="protein sequence ID" value="KRG17126.1"/>
    <property type="molecule type" value="Genomic_DNA"/>
</dbReference>
<feature type="transmembrane region" description="Helical" evidence="1">
    <location>
        <begin position="112"/>
        <end position="131"/>
    </location>
</feature>
<organism evidence="2 3">
    <name type="scientific">Lederbergia galactosidilytica</name>
    <dbReference type="NCBI Taxonomy" id="217031"/>
    <lineage>
        <taxon>Bacteria</taxon>
        <taxon>Bacillati</taxon>
        <taxon>Bacillota</taxon>
        <taxon>Bacilli</taxon>
        <taxon>Bacillales</taxon>
        <taxon>Bacillaceae</taxon>
        <taxon>Lederbergia</taxon>
    </lineage>
</organism>
<keyword evidence="1" id="KW-1133">Transmembrane helix</keyword>
<dbReference type="Proteomes" id="UP000053881">
    <property type="component" value="Unassembled WGS sequence"/>
</dbReference>
<dbReference type="PANTHER" id="PTHR40078:SF1">
    <property type="entry name" value="INTEGRAL MEMBRANE PROTEIN"/>
    <property type="match status" value="1"/>
</dbReference>
<feature type="transmembrane region" description="Helical" evidence="1">
    <location>
        <begin position="48"/>
        <end position="69"/>
    </location>
</feature>
<keyword evidence="1" id="KW-0472">Membrane</keyword>
<sequence>MKNVLLYKRFLLFVIGLLIMSFGIVLMIVLMIVSNFGVSPWDVLHVGLYYQFGLSIGTWSILIGFIVLGSSSLLMKRWPKYGAYLNMILVGLFIDMYMQIPFLIEPSHMTEKFIMFFIGMMINAYGMGIYLSAEMGAGPRDSFMLALQEKTGWKIATVRRLMEVIVLAFGWILGGPVFYGTIIFSLTVGTFIGFALPQCQLLASKFLKINDKLNQKVERSAEL</sequence>
<dbReference type="Pfam" id="PF19700">
    <property type="entry name" value="DUF6198"/>
    <property type="match status" value="1"/>
</dbReference>
<dbReference type="PATRIC" id="fig|217031.4.peg.14"/>